<dbReference type="PANTHER" id="PTHR11266">
    <property type="entry name" value="PEROXISOMAL MEMBRANE PROTEIN 2, PXMP2 MPV17"/>
    <property type="match status" value="1"/>
</dbReference>
<evidence type="ECO:0000256" key="5">
    <source>
        <dbReference type="ARBA" id="ARBA00023136"/>
    </source>
</evidence>
<comment type="similarity">
    <text evidence="2 6">Belongs to the peroxisomal membrane protein PXMP2/4 family.</text>
</comment>
<reference evidence="7" key="1">
    <citation type="journal article" date="2023" name="Genome Biol. Evol.">
        <title>Long-read-based Genome Assembly of Drosophila gunungcola Reveals Fewer Chemosensory Genes in Flower-breeding Species.</title>
        <authorList>
            <person name="Negi A."/>
            <person name="Liao B.Y."/>
            <person name="Yeh S.D."/>
        </authorList>
    </citation>
    <scope>NUCLEOTIDE SEQUENCE</scope>
    <source>
        <strain evidence="7">Sukarami</strain>
    </source>
</reference>
<keyword evidence="4 6" id="KW-1133">Transmembrane helix</keyword>
<keyword evidence="8" id="KW-1185">Reference proteome</keyword>
<comment type="subcellular location">
    <subcellularLocation>
        <location evidence="1">Membrane</location>
        <topology evidence="1">Multi-pass membrane protein</topology>
    </subcellularLocation>
</comment>
<evidence type="ECO:0000256" key="6">
    <source>
        <dbReference type="RuleBase" id="RU363053"/>
    </source>
</evidence>
<dbReference type="PANTHER" id="PTHR11266:SF75">
    <property type="entry name" value="IP10007P-RELATED"/>
    <property type="match status" value="1"/>
</dbReference>
<keyword evidence="3 6" id="KW-0812">Transmembrane</keyword>
<evidence type="ECO:0000313" key="8">
    <source>
        <dbReference type="Proteomes" id="UP001059596"/>
    </source>
</evidence>
<organism evidence="7 8">
    <name type="scientific">Drosophila gunungcola</name>
    <name type="common">fruit fly</name>
    <dbReference type="NCBI Taxonomy" id="103775"/>
    <lineage>
        <taxon>Eukaryota</taxon>
        <taxon>Metazoa</taxon>
        <taxon>Ecdysozoa</taxon>
        <taxon>Arthropoda</taxon>
        <taxon>Hexapoda</taxon>
        <taxon>Insecta</taxon>
        <taxon>Pterygota</taxon>
        <taxon>Neoptera</taxon>
        <taxon>Endopterygota</taxon>
        <taxon>Diptera</taxon>
        <taxon>Brachycera</taxon>
        <taxon>Muscomorpha</taxon>
        <taxon>Ephydroidea</taxon>
        <taxon>Drosophilidae</taxon>
        <taxon>Drosophila</taxon>
        <taxon>Sophophora</taxon>
    </lineage>
</organism>
<dbReference type="GO" id="GO:0005739">
    <property type="term" value="C:mitochondrion"/>
    <property type="evidence" value="ECO:0007669"/>
    <property type="project" value="TreeGrafter"/>
</dbReference>
<dbReference type="EMBL" id="JAMKOV010000008">
    <property type="protein sequence ID" value="KAI8038259.1"/>
    <property type="molecule type" value="Genomic_DNA"/>
</dbReference>
<sequence length="234" mass="26450">MFEFRICSHRTASFSAAFGESEYRHRDPHNSQINVMVPQAVKLFQASVSQWRRGLSGGKLHPMAKGALTYAVMWPAGSLIQQALEGRKIRDYDWARALRFSLFGALYVAPTLYGWVRLTSAMWPQTNLRTGIVKAITEQLSYGPFACVSFFMGMSLLELKTFTEAVDETKEKAAPTYKVGVCIWPFLQTINFSLVPEHNRVVFVSICSLMWTIFLAYMKTRHEEPSDSAGLPCS</sequence>
<dbReference type="Pfam" id="PF04117">
    <property type="entry name" value="Mpv17_PMP22"/>
    <property type="match status" value="1"/>
</dbReference>
<evidence type="ECO:0000256" key="3">
    <source>
        <dbReference type="ARBA" id="ARBA00022692"/>
    </source>
</evidence>
<feature type="transmembrane region" description="Helical" evidence="6">
    <location>
        <begin position="97"/>
        <end position="116"/>
    </location>
</feature>
<evidence type="ECO:0008006" key="9">
    <source>
        <dbReference type="Google" id="ProtNLM"/>
    </source>
</evidence>
<name>A0A9P9YJQ1_9MUSC</name>
<gene>
    <name evidence="7" type="ORF">M5D96_008948</name>
</gene>
<dbReference type="AlphaFoldDB" id="A0A9P9YJQ1"/>
<evidence type="ECO:0000313" key="7">
    <source>
        <dbReference type="EMBL" id="KAI8038259.1"/>
    </source>
</evidence>
<proteinExistence type="inferred from homology"/>
<feature type="transmembrane region" description="Helical" evidence="6">
    <location>
        <begin position="201"/>
        <end position="218"/>
    </location>
</feature>
<dbReference type="GO" id="GO:0016020">
    <property type="term" value="C:membrane"/>
    <property type="evidence" value="ECO:0007669"/>
    <property type="project" value="UniProtKB-SubCell"/>
</dbReference>
<dbReference type="OrthoDB" id="430207at2759"/>
<evidence type="ECO:0000256" key="4">
    <source>
        <dbReference type="ARBA" id="ARBA00022989"/>
    </source>
</evidence>
<dbReference type="InterPro" id="IPR007248">
    <property type="entry name" value="Mpv17_PMP22"/>
</dbReference>
<comment type="caution">
    <text evidence="7">The sequence shown here is derived from an EMBL/GenBank/DDBJ whole genome shotgun (WGS) entry which is preliminary data.</text>
</comment>
<evidence type="ECO:0000256" key="2">
    <source>
        <dbReference type="ARBA" id="ARBA00006824"/>
    </source>
</evidence>
<dbReference type="Proteomes" id="UP001059596">
    <property type="component" value="Unassembled WGS sequence"/>
</dbReference>
<accession>A0A9P9YJQ1</accession>
<protein>
    <recommendedName>
        <fullName evidence="9">Mpv17-like protein</fullName>
    </recommendedName>
</protein>
<keyword evidence="5 6" id="KW-0472">Membrane</keyword>
<evidence type="ECO:0000256" key="1">
    <source>
        <dbReference type="ARBA" id="ARBA00004141"/>
    </source>
</evidence>